<organism evidence="2 3">
    <name type="scientific">Streptomyces thinghirensis</name>
    <dbReference type="NCBI Taxonomy" id="551547"/>
    <lineage>
        <taxon>Bacteria</taxon>
        <taxon>Bacillati</taxon>
        <taxon>Actinomycetota</taxon>
        <taxon>Actinomycetes</taxon>
        <taxon>Kitasatosporales</taxon>
        <taxon>Streptomycetaceae</taxon>
        <taxon>Streptomyces</taxon>
    </lineage>
</organism>
<evidence type="ECO:0000313" key="2">
    <source>
        <dbReference type="EMBL" id="GAA5211725.1"/>
    </source>
</evidence>
<protein>
    <submittedName>
        <fullName evidence="2">Uncharacterized protein</fullName>
    </submittedName>
</protein>
<comment type="caution">
    <text evidence="2">The sequence shown here is derived from an EMBL/GenBank/DDBJ whole genome shotgun (WGS) entry which is preliminary data.</text>
</comment>
<dbReference type="EMBL" id="BAABJR010000011">
    <property type="protein sequence ID" value="GAA5211725.1"/>
    <property type="molecule type" value="Genomic_DNA"/>
</dbReference>
<accession>A0ABP9T9S7</accession>
<dbReference type="InterPro" id="IPR011008">
    <property type="entry name" value="Dimeric_a/b-barrel"/>
</dbReference>
<dbReference type="Gene3D" id="3.30.70.100">
    <property type="match status" value="1"/>
</dbReference>
<proteinExistence type="predicted"/>
<sequence length="169" mass="18819">MGPNPATGWTSRSCSPRWWRFTAVFRLARPDTGRVFLSPDNGHVTAIDWLTLEEQDWDGPRKLLDLTGGSIDEAGHPGWVSSLLHAAHTRAGVANFTQWRTAADLSAYYDSVAHYDELLRAGRPGHRQPDAGRRAGVGAARSGRRRRREHHTHPRRLDADRDPAGAPED</sequence>
<feature type="compositionally biased region" description="Basic residues" evidence="1">
    <location>
        <begin position="142"/>
        <end position="154"/>
    </location>
</feature>
<evidence type="ECO:0000313" key="3">
    <source>
        <dbReference type="Proteomes" id="UP001499878"/>
    </source>
</evidence>
<evidence type="ECO:0000256" key="1">
    <source>
        <dbReference type="SAM" id="MobiDB-lite"/>
    </source>
</evidence>
<keyword evidence="3" id="KW-1185">Reference proteome</keyword>
<dbReference type="SUPFAM" id="SSF54909">
    <property type="entry name" value="Dimeric alpha+beta barrel"/>
    <property type="match status" value="1"/>
</dbReference>
<reference evidence="3" key="1">
    <citation type="journal article" date="2019" name="Int. J. Syst. Evol. Microbiol.">
        <title>The Global Catalogue of Microorganisms (GCM) 10K type strain sequencing project: providing services to taxonomists for standard genome sequencing and annotation.</title>
        <authorList>
            <consortium name="The Broad Institute Genomics Platform"/>
            <consortium name="The Broad Institute Genome Sequencing Center for Infectious Disease"/>
            <person name="Wu L."/>
            <person name="Ma J."/>
        </authorList>
    </citation>
    <scope>NUCLEOTIDE SEQUENCE [LARGE SCALE GENOMIC DNA]</scope>
    <source>
        <strain evidence="3">JCM 18306</strain>
    </source>
</reference>
<gene>
    <name evidence="2" type="ORF">GCM10023323_44480</name>
</gene>
<name>A0ABP9T9S7_9ACTN</name>
<feature type="region of interest" description="Disordered" evidence="1">
    <location>
        <begin position="121"/>
        <end position="169"/>
    </location>
</feature>
<dbReference type="Proteomes" id="UP001499878">
    <property type="component" value="Unassembled WGS sequence"/>
</dbReference>